<dbReference type="KEGG" id="anp:FK178_09775"/>
<accession>A0A5B8YMF8</accession>
<dbReference type="EMBL" id="CP042476">
    <property type="protein sequence ID" value="QED37997.1"/>
    <property type="molecule type" value="Genomic_DNA"/>
</dbReference>
<name>A0A5B8YMF8_9FLAO</name>
<evidence type="ECO:0000313" key="3">
    <source>
        <dbReference type="Proteomes" id="UP000321954"/>
    </source>
</evidence>
<keyword evidence="3" id="KW-1185">Reference proteome</keyword>
<proteinExistence type="predicted"/>
<feature type="signal peptide" evidence="1">
    <location>
        <begin position="1"/>
        <end position="32"/>
    </location>
</feature>
<gene>
    <name evidence="2" type="ORF">FK178_09775</name>
</gene>
<reference evidence="2 3" key="1">
    <citation type="submission" date="2019-08" db="EMBL/GenBank/DDBJ databases">
        <title>Antarcticibacterium arcticum sp. nov., a bacterium isolated from marine sediment of the Canadian Beaufort Sea.</title>
        <authorList>
            <person name="Lee Y.M."/>
            <person name="Baek K."/>
            <person name="Lee D.-H."/>
            <person name="Shin S.C."/>
            <person name="Jin Y.K."/>
            <person name="Park Y."/>
        </authorList>
    </citation>
    <scope>NUCLEOTIDE SEQUENCE [LARGE SCALE GENOMIC DNA]</scope>
    <source>
        <strain evidence="2 3">PAMC 28998</strain>
    </source>
</reference>
<evidence type="ECO:0000313" key="2">
    <source>
        <dbReference type="EMBL" id="QED37997.1"/>
    </source>
</evidence>
<organism evidence="2 3">
    <name type="scientific">Antarcticibacterium arcticum</name>
    <dbReference type="NCBI Taxonomy" id="2585771"/>
    <lineage>
        <taxon>Bacteria</taxon>
        <taxon>Pseudomonadati</taxon>
        <taxon>Bacteroidota</taxon>
        <taxon>Flavobacteriia</taxon>
        <taxon>Flavobacteriales</taxon>
        <taxon>Flavobacteriaceae</taxon>
        <taxon>Antarcticibacterium</taxon>
    </lineage>
</organism>
<feature type="chain" id="PRO_5022831169" description="Lipocalin-like domain-containing protein" evidence="1">
    <location>
        <begin position="33"/>
        <end position="152"/>
    </location>
</feature>
<keyword evidence="1" id="KW-0732">Signal</keyword>
<evidence type="ECO:0008006" key="4">
    <source>
        <dbReference type="Google" id="ProtNLM"/>
    </source>
</evidence>
<protein>
    <recommendedName>
        <fullName evidence="4">Lipocalin-like domain-containing protein</fullName>
    </recommendedName>
</protein>
<dbReference type="RefSeq" id="WP_146834228.1">
    <property type="nucleotide sequence ID" value="NZ_CP042476.1"/>
</dbReference>
<dbReference type="AlphaFoldDB" id="A0A5B8YMF8"/>
<sequence length="152" mass="16953">MIVIKKLKMKNKPLFTMIAGIMITLVSVTAPAQTTIEEMEEQEPYLSTDECSEIKSRILGSWVLENNTSNKMVFSSDNILKRYYNGVLKSMETFSISSFCGGESLSSKYFLVTTTSNGTTDCVYLENVNDDNSGFLTLITPGQGKIIVYKKI</sequence>
<dbReference type="Proteomes" id="UP000321954">
    <property type="component" value="Chromosome"/>
</dbReference>
<dbReference type="OrthoDB" id="1443445at2"/>
<evidence type="ECO:0000256" key="1">
    <source>
        <dbReference type="SAM" id="SignalP"/>
    </source>
</evidence>